<accession>A0A4Y1LUS3</accession>
<name>A0A4Y1LUS3_9CAUD</name>
<evidence type="ECO:0000313" key="2">
    <source>
        <dbReference type="Proteomes" id="UP000316733"/>
    </source>
</evidence>
<evidence type="ECO:0000313" key="1">
    <source>
        <dbReference type="EMBL" id="QCG76095.1"/>
    </source>
</evidence>
<gene>
    <name evidence="1" type="ORF">EST35_0214</name>
</gene>
<keyword evidence="2" id="KW-1185">Reference proteome</keyword>
<protein>
    <submittedName>
        <fullName evidence="1">Uncharacterized protein</fullName>
    </submittedName>
</protein>
<sequence>MNNWYNIVYADLSKIPDFISFFEKEIDISKSTEMSLKGKTLEKHCAELPGIVENRFAQLQEIEAVLELLNIQYKQEKSDRFKFYLQQFPKALSSRDAEKYAEGDPLVVNRAILVNEVALLRNKYLSLMKGLDSKNWMVGHIVKLRCAGLDDAQI</sequence>
<reference evidence="2" key="1">
    <citation type="journal article" date="2020" name="bioRxiv">
        <title>Integrative omics analysis of Pseudomonas aeruginosa virus PA5oct highlights the molecular complexity of jumbo phages.</title>
        <authorList>
            <person name="Lood C."/>
            <person name="Danis-Wlodarczyk K."/>
            <person name="Blasdel B.G."/>
            <person name="Jang H.B."/>
            <person name="Vandenheuvel D."/>
            <person name="Briers Y."/>
            <person name="Noben J.-P."/>
            <person name="van Noort V."/>
            <person name="Drulis-Kawa Z."/>
            <person name="Lavigne R."/>
        </authorList>
    </citation>
    <scope>NUCLEOTIDE SEQUENCE [LARGE SCALE GENOMIC DNA]</scope>
</reference>
<dbReference type="EMBL" id="MK797984">
    <property type="protein sequence ID" value="QCG76095.1"/>
    <property type="molecule type" value="Genomic_DNA"/>
</dbReference>
<dbReference type="Proteomes" id="UP000316733">
    <property type="component" value="Segment"/>
</dbReference>
<proteinExistence type="predicted"/>
<organism evidence="1 2">
    <name type="scientific">Pseudomonas phage vB_PaeM_PA5oct</name>
    <dbReference type="NCBI Taxonomy" id="2163605"/>
    <lineage>
        <taxon>Viruses</taxon>
        <taxon>Duplodnaviria</taxon>
        <taxon>Heunggongvirae</taxon>
        <taxon>Uroviricota</taxon>
        <taxon>Caudoviricetes</taxon>
        <taxon>Arenbergviridae</taxon>
        <taxon>Wroclawvirus</taxon>
        <taxon>Wroclawvirus PA5oct</taxon>
    </lineage>
</organism>